<gene>
    <name evidence="6" type="ORF">AVDCRST_MAG94-197</name>
</gene>
<dbReference type="SUPFAM" id="SSF55347">
    <property type="entry name" value="Glyceraldehyde-3-phosphate dehydrogenase-like, C-terminal domain"/>
    <property type="match status" value="1"/>
</dbReference>
<dbReference type="SUPFAM" id="SSF51735">
    <property type="entry name" value="NAD(P)-binding Rossmann-fold domains"/>
    <property type="match status" value="1"/>
</dbReference>
<dbReference type="PANTHER" id="PTHR22604:SF105">
    <property type="entry name" value="TRANS-1,2-DIHYDROBENZENE-1,2-DIOL DEHYDROGENASE"/>
    <property type="match status" value="1"/>
</dbReference>
<feature type="domain" description="Gfo/Idh/MocA-like oxidoreductase N-terminal" evidence="4">
    <location>
        <begin position="15"/>
        <end position="137"/>
    </location>
</feature>
<proteinExistence type="inferred from homology"/>
<evidence type="ECO:0000256" key="1">
    <source>
        <dbReference type="ARBA" id="ARBA00010928"/>
    </source>
</evidence>
<dbReference type="Gene3D" id="3.40.50.720">
    <property type="entry name" value="NAD(P)-binding Rossmann-like Domain"/>
    <property type="match status" value="1"/>
</dbReference>
<evidence type="ECO:0000259" key="4">
    <source>
        <dbReference type="Pfam" id="PF01408"/>
    </source>
</evidence>
<comment type="similarity">
    <text evidence="1">Belongs to the Gfo/Idh/MocA family.</text>
</comment>
<evidence type="ECO:0000313" key="6">
    <source>
        <dbReference type="EMBL" id="CAA9298608.1"/>
    </source>
</evidence>
<name>A0A6J4K9R1_9CYAN</name>
<sequence>MTLSQPSPINGSRKIRYAVVGLGWFAQEAAIPAFAQAENSELVALVSDDPTKLKELSQKYGVQHTYSYEEYEDCLTSGEVDAVYIALPNHLHCEYTVRAANQAIHVLCEKPMAVTEAECEQMIHVCESNGVKLMIAYRLHLDPANMQAVEVVRSGQIGEPRIFNSVFTQQVTDEGNIRLRDITGGGTIDDIGIYCINAARYLFQDEPIEVFAVAANKGEQRFAEVDEMTSAILRFPDERLATFTVSFGAAPVSTYQIVGTKGDLRLDPAYAWYGELKHYLTVNGEAQEKTFPPHSQLAAEFTYFSDCILQNKDPEPSGMEGLNDVRIIRALYHSIQEGTFVQLNNLERDQYPAAEQTIQHPPTEEKPDLIHAASPGGGKL</sequence>
<dbReference type="InterPro" id="IPR050984">
    <property type="entry name" value="Gfo/Idh/MocA_domain"/>
</dbReference>
<feature type="region of interest" description="Disordered" evidence="3">
    <location>
        <begin position="358"/>
        <end position="380"/>
    </location>
</feature>
<dbReference type="AlphaFoldDB" id="A0A6J4K9R1"/>
<dbReference type="InterPro" id="IPR008354">
    <property type="entry name" value="Glc-Fru_OxRdtase_bac"/>
</dbReference>
<dbReference type="EC" id="1.1.99.28" evidence="6"/>
<feature type="domain" description="GFO/IDH/MocA-like oxidoreductase" evidence="5">
    <location>
        <begin position="147"/>
        <end position="264"/>
    </location>
</feature>
<keyword evidence="2 6" id="KW-0560">Oxidoreductase</keyword>
<dbReference type="Gene3D" id="3.30.360.10">
    <property type="entry name" value="Dihydrodipicolinate Reductase, domain 2"/>
    <property type="match status" value="1"/>
</dbReference>
<reference evidence="6" key="1">
    <citation type="submission" date="2020-02" db="EMBL/GenBank/DDBJ databases">
        <authorList>
            <person name="Meier V. D."/>
        </authorList>
    </citation>
    <scope>NUCLEOTIDE SEQUENCE</scope>
    <source>
        <strain evidence="6">AVDCRST_MAG94</strain>
    </source>
</reference>
<dbReference type="InterPro" id="IPR055170">
    <property type="entry name" value="GFO_IDH_MocA-like_dom"/>
</dbReference>
<evidence type="ECO:0000256" key="2">
    <source>
        <dbReference type="ARBA" id="ARBA00023002"/>
    </source>
</evidence>
<dbReference type="PANTHER" id="PTHR22604">
    <property type="entry name" value="OXIDOREDUCTASES"/>
    <property type="match status" value="1"/>
</dbReference>
<dbReference type="PRINTS" id="PR01775">
    <property type="entry name" value="GLFROXRDTASE"/>
</dbReference>
<dbReference type="Pfam" id="PF01408">
    <property type="entry name" value="GFO_IDH_MocA"/>
    <property type="match status" value="1"/>
</dbReference>
<dbReference type="EMBL" id="CADCTY010000070">
    <property type="protein sequence ID" value="CAA9298608.1"/>
    <property type="molecule type" value="Genomic_DNA"/>
</dbReference>
<evidence type="ECO:0000259" key="5">
    <source>
        <dbReference type="Pfam" id="PF22725"/>
    </source>
</evidence>
<dbReference type="InterPro" id="IPR000683">
    <property type="entry name" value="Gfo/Idh/MocA-like_OxRdtase_N"/>
</dbReference>
<accession>A0A6J4K9R1</accession>
<protein>
    <submittedName>
        <fullName evidence="6">Glucose-fructose oxidoreductase</fullName>
        <ecNumber evidence="6">1.1.99.28</ecNumber>
    </submittedName>
</protein>
<evidence type="ECO:0000256" key="3">
    <source>
        <dbReference type="SAM" id="MobiDB-lite"/>
    </source>
</evidence>
<dbReference type="GO" id="GO:0047061">
    <property type="term" value="F:glucose-fructose oxidoreductase activity"/>
    <property type="evidence" value="ECO:0007669"/>
    <property type="project" value="UniProtKB-EC"/>
</dbReference>
<dbReference type="GO" id="GO:0000166">
    <property type="term" value="F:nucleotide binding"/>
    <property type="evidence" value="ECO:0007669"/>
    <property type="project" value="InterPro"/>
</dbReference>
<dbReference type="InterPro" id="IPR036291">
    <property type="entry name" value="NAD(P)-bd_dom_sf"/>
</dbReference>
<organism evidence="6">
    <name type="scientific">uncultured Leptolyngbya sp</name>
    <dbReference type="NCBI Taxonomy" id="332963"/>
    <lineage>
        <taxon>Bacteria</taxon>
        <taxon>Bacillati</taxon>
        <taxon>Cyanobacteriota</taxon>
        <taxon>Cyanophyceae</taxon>
        <taxon>Leptolyngbyales</taxon>
        <taxon>Leptolyngbyaceae</taxon>
        <taxon>Leptolyngbya group</taxon>
        <taxon>Leptolyngbya</taxon>
        <taxon>environmental samples</taxon>
    </lineage>
</organism>
<dbReference type="Pfam" id="PF22725">
    <property type="entry name" value="GFO_IDH_MocA_C3"/>
    <property type="match status" value="1"/>
</dbReference>